<sequence>MSSKIIETFDLTKTYKLKGG</sequence>
<organism evidence="1">
    <name type="scientific">marine sediment metagenome</name>
    <dbReference type="NCBI Taxonomy" id="412755"/>
    <lineage>
        <taxon>unclassified sequences</taxon>
        <taxon>metagenomes</taxon>
        <taxon>ecological metagenomes</taxon>
    </lineage>
</organism>
<reference evidence="1" key="1">
    <citation type="journal article" date="2015" name="Nature">
        <title>Complex archaea that bridge the gap between prokaryotes and eukaryotes.</title>
        <authorList>
            <person name="Spang A."/>
            <person name="Saw J.H."/>
            <person name="Jorgensen S.L."/>
            <person name="Zaremba-Niedzwiedzka K."/>
            <person name="Martijn J."/>
            <person name="Lind A.E."/>
            <person name="van Eijk R."/>
            <person name="Schleper C."/>
            <person name="Guy L."/>
            <person name="Ettema T.J."/>
        </authorList>
    </citation>
    <scope>NUCLEOTIDE SEQUENCE</scope>
</reference>
<comment type="caution">
    <text evidence="1">The sequence shown here is derived from an EMBL/GenBank/DDBJ whole genome shotgun (WGS) entry which is preliminary data.</text>
</comment>
<proteinExistence type="predicted"/>
<dbReference type="AlphaFoldDB" id="A0A0F9CFY1"/>
<accession>A0A0F9CFY1</accession>
<protein>
    <submittedName>
        <fullName evidence="1">Uncharacterized protein</fullName>
    </submittedName>
</protein>
<feature type="non-terminal residue" evidence="1">
    <location>
        <position position="20"/>
    </location>
</feature>
<name>A0A0F9CFY1_9ZZZZ</name>
<gene>
    <name evidence="1" type="ORF">LCGC14_2671350</name>
</gene>
<evidence type="ECO:0000313" key="1">
    <source>
        <dbReference type="EMBL" id="KKK95581.1"/>
    </source>
</evidence>
<dbReference type="EMBL" id="LAZR01046849">
    <property type="protein sequence ID" value="KKK95581.1"/>
    <property type="molecule type" value="Genomic_DNA"/>
</dbReference>